<feature type="transmembrane region" description="Helical" evidence="3">
    <location>
        <begin position="143"/>
        <end position="166"/>
    </location>
</feature>
<keyword evidence="1" id="KW-0406">Ion transport</keyword>
<dbReference type="PANTHER" id="PTHR45651:SF11">
    <property type="entry name" value="CYCLIC NUCLEOTIDE-GATED ION CHANNEL 20, CHLOROPLASTIC-RELATED"/>
    <property type="match status" value="1"/>
</dbReference>
<keyword evidence="1" id="KW-0813">Transport</keyword>
<dbReference type="EnsemblPlants" id="QL10p032756:mrna">
    <property type="protein sequence ID" value="QL10p032756:mrna"/>
    <property type="gene ID" value="QL10p032756"/>
</dbReference>
<dbReference type="InParanoid" id="A0A7N2MQV9"/>
<reference evidence="4" key="2">
    <citation type="submission" date="2021-01" db="UniProtKB">
        <authorList>
            <consortium name="EnsemblPlants"/>
        </authorList>
    </citation>
    <scope>IDENTIFICATION</scope>
</reference>
<dbReference type="AlphaFoldDB" id="A0A7N2MQV9"/>
<dbReference type="SUPFAM" id="SSF51206">
    <property type="entry name" value="cAMP-binding domain-like"/>
    <property type="match status" value="1"/>
</dbReference>
<evidence type="ECO:0000313" key="5">
    <source>
        <dbReference type="Proteomes" id="UP000594261"/>
    </source>
</evidence>
<sequence length="349" mass="38558">MLLGDGLAGLGVDNCGGATTGKAAAARDMTVVDVIMGSAAGGCWVLGRWVLILWVSAAGGVFPTLDPNSRSQIFASSQVAAVDCGFWWVDNSRLCWLGLVAVRLWVLEVHSSQLGTTVTGGRIVGLWRSMQISTLAGNQNPSYFVWEVLFTMAIIGLGLLLFALLIGNMQNFLQALGRRRLEMSLRRRDVEQWMSHRRLPEELRRQVRHAERYNWAATRGVNEEMLLENLPEDLQRDIRRHLCKFVKKGKTVISLSLEDYYMHVACFLSSLPMTLDLVKSQLLASKDLPSLSEVFGRLRHSTLFYCSTATLPSCDKSAFVTSMGSGRGGHVGQGVGVKAVEVVSKRRRL</sequence>
<proteinExistence type="predicted"/>
<dbReference type="GO" id="GO:0034220">
    <property type="term" value="P:monoatomic ion transmembrane transport"/>
    <property type="evidence" value="ECO:0007669"/>
    <property type="project" value="UniProtKB-KW"/>
</dbReference>
<dbReference type="GO" id="GO:0016020">
    <property type="term" value="C:membrane"/>
    <property type="evidence" value="ECO:0007669"/>
    <property type="project" value="UniProtKB-SubCell"/>
</dbReference>
<evidence type="ECO:0000256" key="2">
    <source>
        <dbReference type="ARBA" id="ARBA00023303"/>
    </source>
</evidence>
<protein>
    <submittedName>
        <fullName evidence="4">Uncharacterized protein</fullName>
    </submittedName>
</protein>
<accession>A0A7N2MQV9</accession>
<dbReference type="Proteomes" id="UP000594261">
    <property type="component" value="Chromosome 10"/>
</dbReference>
<dbReference type="Gene3D" id="1.10.287.630">
    <property type="entry name" value="Helix hairpin bin"/>
    <property type="match status" value="1"/>
</dbReference>
<keyword evidence="3" id="KW-0472">Membrane</keyword>
<keyword evidence="3" id="KW-0812">Transmembrane</keyword>
<evidence type="ECO:0000256" key="3">
    <source>
        <dbReference type="SAM" id="Phobius"/>
    </source>
</evidence>
<dbReference type="Gramene" id="QL10p032756:mrna">
    <property type="protein sequence ID" value="QL10p032756:mrna"/>
    <property type="gene ID" value="QL10p032756"/>
</dbReference>
<evidence type="ECO:0000313" key="4">
    <source>
        <dbReference type="EnsemblPlants" id="QL10p032756:mrna"/>
    </source>
</evidence>
<dbReference type="InterPro" id="IPR018490">
    <property type="entry name" value="cNMP-bd_dom_sf"/>
</dbReference>
<reference evidence="4 5" key="1">
    <citation type="journal article" date="2016" name="G3 (Bethesda)">
        <title>First Draft Assembly and Annotation of the Genome of a California Endemic Oak Quercus lobata Nee (Fagaceae).</title>
        <authorList>
            <person name="Sork V.L."/>
            <person name="Fitz-Gibbon S.T."/>
            <person name="Puiu D."/>
            <person name="Crepeau M."/>
            <person name="Gugger P.F."/>
            <person name="Sherman R."/>
            <person name="Stevens K."/>
            <person name="Langley C.H."/>
            <person name="Pellegrini M."/>
            <person name="Salzberg S.L."/>
        </authorList>
    </citation>
    <scope>NUCLEOTIDE SEQUENCE [LARGE SCALE GENOMIC DNA]</scope>
    <source>
        <strain evidence="4 5">cv. SW786</strain>
    </source>
</reference>
<keyword evidence="3" id="KW-1133">Transmembrane helix</keyword>
<dbReference type="EMBL" id="LRBV02000010">
    <property type="status" value="NOT_ANNOTATED_CDS"/>
    <property type="molecule type" value="Genomic_DNA"/>
</dbReference>
<name>A0A7N2MQV9_QUELO</name>
<evidence type="ECO:0000256" key="1">
    <source>
        <dbReference type="ARBA" id="ARBA00023286"/>
    </source>
</evidence>
<keyword evidence="5" id="KW-1185">Reference proteome</keyword>
<organism evidence="4 5">
    <name type="scientific">Quercus lobata</name>
    <name type="common">Valley oak</name>
    <dbReference type="NCBI Taxonomy" id="97700"/>
    <lineage>
        <taxon>Eukaryota</taxon>
        <taxon>Viridiplantae</taxon>
        <taxon>Streptophyta</taxon>
        <taxon>Embryophyta</taxon>
        <taxon>Tracheophyta</taxon>
        <taxon>Spermatophyta</taxon>
        <taxon>Magnoliopsida</taxon>
        <taxon>eudicotyledons</taxon>
        <taxon>Gunneridae</taxon>
        <taxon>Pentapetalae</taxon>
        <taxon>rosids</taxon>
        <taxon>fabids</taxon>
        <taxon>Fagales</taxon>
        <taxon>Fagaceae</taxon>
        <taxon>Quercus</taxon>
    </lineage>
</organism>
<dbReference type="PANTHER" id="PTHR45651">
    <property type="entry name" value="CYCLIC NUCLEOTIDE-GATED ION CHANNEL 15-RELATED-RELATED"/>
    <property type="match status" value="1"/>
</dbReference>
<keyword evidence="2" id="KW-0407">Ion channel</keyword>
<keyword evidence="1" id="KW-1071">Ligand-gated ion channel</keyword>